<accession>A0AB73ISB9</accession>
<dbReference type="AlphaFoldDB" id="A0AB73ISB9"/>
<proteinExistence type="predicted"/>
<protein>
    <submittedName>
        <fullName evidence="1">Uncharacterized protein</fullName>
    </submittedName>
</protein>
<dbReference type="Proteomes" id="UP001229486">
    <property type="component" value="Unassembled WGS sequence"/>
</dbReference>
<sequence>MTLTQQRTISAKANFVRKAREVKRSGRCHNRFSFMLMRGGKV</sequence>
<organism evidence="1 2">
    <name type="scientific">Paraburkholderia caledonica</name>
    <dbReference type="NCBI Taxonomy" id="134536"/>
    <lineage>
        <taxon>Bacteria</taxon>
        <taxon>Pseudomonadati</taxon>
        <taxon>Pseudomonadota</taxon>
        <taxon>Betaproteobacteria</taxon>
        <taxon>Burkholderiales</taxon>
        <taxon>Burkholderiaceae</taxon>
        <taxon>Paraburkholderia</taxon>
    </lineage>
</organism>
<comment type="caution">
    <text evidence="1">The sequence shown here is derived from an EMBL/GenBank/DDBJ whole genome shotgun (WGS) entry which is preliminary data.</text>
</comment>
<evidence type="ECO:0000313" key="1">
    <source>
        <dbReference type="EMBL" id="MDP9650897.1"/>
    </source>
</evidence>
<reference evidence="1" key="1">
    <citation type="submission" date="2023-07" db="EMBL/GenBank/DDBJ databases">
        <title>Sorghum-associated microbial communities from plants grown in Nebraska, USA.</title>
        <authorList>
            <person name="Schachtman D."/>
        </authorList>
    </citation>
    <scope>NUCLEOTIDE SEQUENCE</scope>
    <source>
        <strain evidence="1">DS1061</strain>
    </source>
</reference>
<gene>
    <name evidence="1" type="ORF">J2793_006371</name>
</gene>
<name>A0AB73ISB9_9BURK</name>
<evidence type="ECO:0000313" key="2">
    <source>
        <dbReference type="Proteomes" id="UP001229486"/>
    </source>
</evidence>
<dbReference type="EMBL" id="JAURTK010000013">
    <property type="protein sequence ID" value="MDP9650897.1"/>
    <property type="molecule type" value="Genomic_DNA"/>
</dbReference>